<feature type="region of interest" description="Disordered" evidence="1">
    <location>
        <begin position="300"/>
        <end position="322"/>
    </location>
</feature>
<keyword evidence="3" id="KW-1185">Reference proteome</keyword>
<dbReference type="Proteomes" id="UP000663879">
    <property type="component" value="Unassembled WGS sequence"/>
</dbReference>
<proteinExistence type="predicted"/>
<comment type="caution">
    <text evidence="2">The sequence shown here is derived from an EMBL/GenBank/DDBJ whole genome shotgun (WGS) entry which is preliminary data.</text>
</comment>
<reference evidence="2" key="1">
    <citation type="submission" date="2021-02" db="EMBL/GenBank/DDBJ databases">
        <authorList>
            <person name="Nowell W R."/>
        </authorList>
    </citation>
    <scope>NUCLEOTIDE SEQUENCE</scope>
    <source>
        <strain evidence="2">Ploen Becks lab</strain>
    </source>
</reference>
<gene>
    <name evidence="2" type="ORF">OXX778_LOCUS11994</name>
</gene>
<accession>A0A814AFH3</accession>
<evidence type="ECO:0000256" key="1">
    <source>
        <dbReference type="SAM" id="MobiDB-lite"/>
    </source>
</evidence>
<dbReference type="EMBL" id="CAJNOC010002108">
    <property type="protein sequence ID" value="CAF0912859.1"/>
    <property type="molecule type" value="Genomic_DNA"/>
</dbReference>
<evidence type="ECO:0000313" key="3">
    <source>
        <dbReference type="Proteomes" id="UP000663879"/>
    </source>
</evidence>
<evidence type="ECO:0000313" key="2">
    <source>
        <dbReference type="EMBL" id="CAF0912859.1"/>
    </source>
</evidence>
<protein>
    <submittedName>
        <fullName evidence="2">Uncharacterized protein</fullName>
    </submittedName>
</protein>
<name>A0A814AFH3_9BILA</name>
<organism evidence="2 3">
    <name type="scientific">Brachionus calyciflorus</name>
    <dbReference type="NCBI Taxonomy" id="104777"/>
    <lineage>
        <taxon>Eukaryota</taxon>
        <taxon>Metazoa</taxon>
        <taxon>Spiralia</taxon>
        <taxon>Gnathifera</taxon>
        <taxon>Rotifera</taxon>
        <taxon>Eurotatoria</taxon>
        <taxon>Monogononta</taxon>
        <taxon>Pseudotrocha</taxon>
        <taxon>Ploima</taxon>
        <taxon>Brachionidae</taxon>
        <taxon>Brachionus</taxon>
    </lineage>
</organism>
<dbReference type="OrthoDB" id="10457367at2759"/>
<dbReference type="AlphaFoldDB" id="A0A814AFH3"/>
<sequence length="341" mass="39284">MESADAKPKCMKSKLDLIWNELQTNLPSIDLGDTEENSDFEDYEFNNNNNNEDDDLLIRDFNNQINDDDYLSDEFLNGFDKATVSDVYLNETENLNQKLENFNKIKTSNLKLISASTESAKTAAKITQNIFDNTNSKLNMDIFNSINIDEMLNSVDKNSDHKKNFNKINLPSHTTTSHIVDDQNLIKKLAEFSTKFSKDENLNNLNLQTGAASSVENELKSLDKLDDLITNDLKSFLKSHKIKDGNLTETRRIDLRDTQNMVSNTRVRVYSKPKAEHLFAEILKEDNVYPDYKNGQTIKFMNDDGVSSSSESESDDEDEDRNTLWFERYRQHRLLKSVNKN</sequence>